<proteinExistence type="predicted"/>
<evidence type="ECO:0000313" key="3">
    <source>
        <dbReference type="Proteomes" id="UP000717515"/>
    </source>
</evidence>
<reference evidence="2" key="1">
    <citation type="submission" date="2021-07" db="EMBL/GenBank/DDBJ databases">
        <title>Draft genome of Mortierella alpina, strain LL118, isolated from an aspen leaf litter sample.</title>
        <authorList>
            <person name="Yang S."/>
            <person name="Vinatzer B.A."/>
        </authorList>
    </citation>
    <scope>NUCLEOTIDE SEQUENCE</scope>
    <source>
        <strain evidence="2">LL118</strain>
    </source>
</reference>
<dbReference type="Proteomes" id="UP000717515">
    <property type="component" value="Unassembled WGS sequence"/>
</dbReference>
<protein>
    <submittedName>
        <fullName evidence="2">Uncharacterized protein</fullName>
    </submittedName>
</protein>
<evidence type="ECO:0000313" key="2">
    <source>
        <dbReference type="EMBL" id="KAG9320651.1"/>
    </source>
</evidence>
<feature type="compositionally biased region" description="Polar residues" evidence="1">
    <location>
        <begin position="1"/>
        <end position="11"/>
    </location>
</feature>
<dbReference type="EMBL" id="JAIFTL010000270">
    <property type="protein sequence ID" value="KAG9320651.1"/>
    <property type="molecule type" value="Genomic_DNA"/>
</dbReference>
<sequence length="204" mass="22304">MANPIQSSAVQGDSDDIDNVCSTSDTNAPGDDKPEPPRQATPYKGMDVVLRRRSAFPASQDPTKACENLEKVSPKNPTSACAPAGSIFDAENHDLRPQNTVSRPQQGLLEPRSVLSGSGDEGMTSAPNNEAKNFIARGLDRLSMELQFVFSEFLSRQYAQIDDLMRSSLSEIQCQEKEQERLLNQMVSFLNAMKNAFAIFGGSE</sequence>
<dbReference type="AlphaFoldDB" id="A0A9P8A1A1"/>
<gene>
    <name evidence="2" type="ORF">KVV02_002353</name>
</gene>
<name>A0A9P8A1A1_MORAP</name>
<feature type="region of interest" description="Disordered" evidence="1">
    <location>
        <begin position="1"/>
        <end position="46"/>
    </location>
</feature>
<evidence type="ECO:0000256" key="1">
    <source>
        <dbReference type="SAM" id="MobiDB-lite"/>
    </source>
</evidence>
<comment type="caution">
    <text evidence="2">The sequence shown here is derived from an EMBL/GenBank/DDBJ whole genome shotgun (WGS) entry which is preliminary data.</text>
</comment>
<accession>A0A9P8A1A1</accession>
<organism evidence="2 3">
    <name type="scientific">Mortierella alpina</name>
    <name type="common">Oleaginous fungus</name>
    <name type="synonym">Mortierella renispora</name>
    <dbReference type="NCBI Taxonomy" id="64518"/>
    <lineage>
        <taxon>Eukaryota</taxon>
        <taxon>Fungi</taxon>
        <taxon>Fungi incertae sedis</taxon>
        <taxon>Mucoromycota</taxon>
        <taxon>Mortierellomycotina</taxon>
        <taxon>Mortierellomycetes</taxon>
        <taxon>Mortierellales</taxon>
        <taxon>Mortierellaceae</taxon>
        <taxon>Mortierella</taxon>
    </lineage>
</organism>